<evidence type="ECO:0000313" key="3">
    <source>
        <dbReference type="Proteomes" id="UP000283509"/>
    </source>
</evidence>
<dbReference type="PANTHER" id="PTHR10658:SF11">
    <property type="entry name" value="VIBRATOR, ISOFORM B"/>
    <property type="match status" value="1"/>
</dbReference>
<protein>
    <submittedName>
        <fullName evidence="2">Putative phosphatidylinositol transfer protein alpha isoform isoform X3</fullName>
    </submittedName>
</protein>
<dbReference type="OrthoDB" id="18453at2759"/>
<evidence type="ECO:0000259" key="1">
    <source>
        <dbReference type="Pfam" id="PF02121"/>
    </source>
</evidence>
<sequence>MLVKEFRVMLPLTVEEYHLAQLYGVAEVSKRETGGGEGVEVVKNEPFRGHALLGGKFTEGQYTYKIYHLKKKVPAFVRLLAPEGALEVHEESWNAYPYSKTVYSVHQLSPAKWQAVEVVKVDIVNDPIRPEDYKEEEDPTLFKSTKTGRGPLRGTAWWAAVSLGEDLGAF</sequence>
<dbReference type="InterPro" id="IPR055261">
    <property type="entry name" value="PI_transfer_N"/>
</dbReference>
<dbReference type="InterPro" id="IPR023393">
    <property type="entry name" value="START-like_dom_sf"/>
</dbReference>
<dbReference type="GO" id="GO:0031210">
    <property type="term" value="F:phosphatidylcholine binding"/>
    <property type="evidence" value="ECO:0007669"/>
    <property type="project" value="TreeGrafter"/>
</dbReference>
<dbReference type="PANTHER" id="PTHR10658">
    <property type="entry name" value="PHOSPHATIDYLINOSITOL TRANSFER PROTEIN"/>
    <property type="match status" value="1"/>
</dbReference>
<proteinExistence type="predicted"/>
<dbReference type="Proteomes" id="UP000283509">
    <property type="component" value="Unassembled WGS sequence"/>
</dbReference>
<dbReference type="Pfam" id="PF02121">
    <property type="entry name" value="IP_trans"/>
    <property type="match status" value="2"/>
</dbReference>
<name>A0A3R7M9Y8_PENVA</name>
<gene>
    <name evidence="2" type="ORF">C7M84_004371</name>
</gene>
<feature type="domain" description="Phosphatidylinositol transfer protein N-terminal" evidence="1">
    <location>
        <begin position="1"/>
        <end position="104"/>
    </location>
</feature>
<dbReference type="GO" id="GO:0005737">
    <property type="term" value="C:cytoplasm"/>
    <property type="evidence" value="ECO:0007669"/>
    <property type="project" value="TreeGrafter"/>
</dbReference>
<accession>A0A3R7M9Y8</accession>
<dbReference type="EMBL" id="QCYY01001579">
    <property type="protein sequence ID" value="ROT77005.1"/>
    <property type="molecule type" value="Genomic_DNA"/>
</dbReference>
<dbReference type="AlphaFoldDB" id="A0A3R7M9Y8"/>
<dbReference type="GO" id="GO:0008525">
    <property type="term" value="F:phosphatidylcholine transporter activity"/>
    <property type="evidence" value="ECO:0007669"/>
    <property type="project" value="TreeGrafter"/>
</dbReference>
<dbReference type="GO" id="GO:0035091">
    <property type="term" value="F:phosphatidylinositol binding"/>
    <property type="evidence" value="ECO:0007669"/>
    <property type="project" value="TreeGrafter"/>
</dbReference>
<keyword evidence="3" id="KW-1185">Reference proteome</keyword>
<reference evidence="2 3" key="1">
    <citation type="submission" date="2018-04" db="EMBL/GenBank/DDBJ databases">
        <authorList>
            <person name="Zhang X."/>
            <person name="Yuan J."/>
            <person name="Li F."/>
            <person name="Xiang J."/>
        </authorList>
    </citation>
    <scope>NUCLEOTIDE SEQUENCE [LARGE SCALE GENOMIC DNA]</scope>
    <source>
        <tissue evidence="2">Muscle</tissue>
    </source>
</reference>
<dbReference type="PRINTS" id="PR00391">
    <property type="entry name" value="PITRANSFER"/>
</dbReference>
<dbReference type="STRING" id="6689.A0A3R7M9Y8"/>
<dbReference type="SUPFAM" id="SSF55961">
    <property type="entry name" value="Bet v1-like"/>
    <property type="match status" value="1"/>
</dbReference>
<reference evidence="2 3" key="2">
    <citation type="submission" date="2019-01" db="EMBL/GenBank/DDBJ databases">
        <title>The decoding of complex shrimp genome reveals the adaptation for benthos swimmer, frequently molting mechanism and breeding impact on genome.</title>
        <authorList>
            <person name="Sun Y."/>
            <person name="Gao Y."/>
            <person name="Yu Y."/>
        </authorList>
    </citation>
    <scope>NUCLEOTIDE SEQUENCE [LARGE SCALE GENOMIC DNA]</scope>
    <source>
        <tissue evidence="2">Muscle</tissue>
    </source>
</reference>
<feature type="domain" description="Phosphatidylinositol transfer protein N-terminal" evidence="1">
    <location>
        <begin position="105"/>
        <end position="158"/>
    </location>
</feature>
<organism evidence="2 3">
    <name type="scientific">Penaeus vannamei</name>
    <name type="common">Whiteleg shrimp</name>
    <name type="synonym">Litopenaeus vannamei</name>
    <dbReference type="NCBI Taxonomy" id="6689"/>
    <lineage>
        <taxon>Eukaryota</taxon>
        <taxon>Metazoa</taxon>
        <taxon>Ecdysozoa</taxon>
        <taxon>Arthropoda</taxon>
        <taxon>Crustacea</taxon>
        <taxon>Multicrustacea</taxon>
        <taxon>Malacostraca</taxon>
        <taxon>Eumalacostraca</taxon>
        <taxon>Eucarida</taxon>
        <taxon>Decapoda</taxon>
        <taxon>Dendrobranchiata</taxon>
        <taxon>Penaeoidea</taxon>
        <taxon>Penaeidae</taxon>
        <taxon>Penaeus</taxon>
    </lineage>
</organism>
<dbReference type="Gene3D" id="3.30.530.20">
    <property type="match status" value="2"/>
</dbReference>
<evidence type="ECO:0000313" key="2">
    <source>
        <dbReference type="EMBL" id="ROT77005.1"/>
    </source>
</evidence>
<dbReference type="InterPro" id="IPR001666">
    <property type="entry name" value="PI_transfer"/>
</dbReference>
<dbReference type="GO" id="GO:0008526">
    <property type="term" value="F:phosphatidylinositol transfer activity"/>
    <property type="evidence" value="ECO:0007669"/>
    <property type="project" value="TreeGrafter"/>
</dbReference>
<comment type="caution">
    <text evidence="2">The sequence shown here is derived from an EMBL/GenBank/DDBJ whole genome shotgun (WGS) entry which is preliminary data.</text>
</comment>